<protein>
    <submittedName>
        <fullName evidence="1">Uncharacterized protein</fullName>
    </submittedName>
</protein>
<reference evidence="1" key="2">
    <citation type="journal article" date="2015" name="Fish Shellfish Immunol.">
        <title>Early steps in the European eel (Anguilla anguilla)-Vibrio vulnificus interaction in the gills: Role of the RtxA13 toxin.</title>
        <authorList>
            <person name="Callol A."/>
            <person name="Pajuelo D."/>
            <person name="Ebbesson L."/>
            <person name="Teles M."/>
            <person name="MacKenzie S."/>
            <person name="Amaro C."/>
        </authorList>
    </citation>
    <scope>NUCLEOTIDE SEQUENCE</scope>
</reference>
<dbReference type="AlphaFoldDB" id="A0A0E9TRX6"/>
<accession>A0A0E9TRX6</accession>
<organism evidence="1">
    <name type="scientific">Anguilla anguilla</name>
    <name type="common">European freshwater eel</name>
    <name type="synonym">Muraena anguilla</name>
    <dbReference type="NCBI Taxonomy" id="7936"/>
    <lineage>
        <taxon>Eukaryota</taxon>
        <taxon>Metazoa</taxon>
        <taxon>Chordata</taxon>
        <taxon>Craniata</taxon>
        <taxon>Vertebrata</taxon>
        <taxon>Euteleostomi</taxon>
        <taxon>Actinopterygii</taxon>
        <taxon>Neopterygii</taxon>
        <taxon>Teleostei</taxon>
        <taxon>Anguilliformes</taxon>
        <taxon>Anguillidae</taxon>
        <taxon>Anguilla</taxon>
    </lineage>
</organism>
<reference evidence="1" key="1">
    <citation type="submission" date="2014-11" db="EMBL/GenBank/DDBJ databases">
        <authorList>
            <person name="Amaro Gonzalez C."/>
        </authorList>
    </citation>
    <scope>NUCLEOTIDE SEQUENCE</scope>
</reference>
<evidence type="ECO:0000313" key="1">
    <source>
        <dbReference type="EMBL" id="JAH56454.1"/>
    </source>
</evidence>
<sequence length="40" mass="4539">MKITEMIPDCKSGLFEYGSFLILFKNLGKTGPKMRFLILG</sequence>
<name>A0A0E9TRX6_ANGAN</name>
<proteinExistence type="predicted"/>
<dbReference type="EMBL" id="GBXM01052123">
    <property type="protein sequence ID" value="JAH56454.1"/>
    <property type="molecule type" value="Transcribed_RNA"/>
</dbReference>